<accession>A0AAV9E2Q5</accession>
<dbReference type="EMBL" id="JAUJYO010000009">
    <property type="protein sequence ID" value="KAK1307676.1"/>
    <property type="molecule type" value="Genomic_DNA"/>
</dbReference>
<evidence type="ECO:0000313" key="2">
    <source>
        <dbReference type="EMBL" id="KAK1307676.1"/>
    </source>
</evidence>
<sequence>MEQERLTSIPIWVKFPNLPLHFWTKECLGKIASSVGTPLFMDAATQMVTRITYARVCVEVSAKMVLPDVVVIEMAAGGRESFPIVYDWKPHACSHCHTFGHDDALCCKRPRLHHRAPKPQQQDGFTSREKGELSHLSGQNPRKPALKNLPELKSKQSINKFLPLVGSEEEMDDEGNTQQTGTIQDDVEGHAPPNGQKSGTGAIFPQKVVITESSIDYGEPILAQPRSQVVEETVVLAPPLSLEDPINP</sequence>
<dbReference type="PANTHER" id="PTHR31286:SF180">
    <property type="entry name" value="OS10G0362600 PROTEIN"/>
    <property type="match status" value="1"/>
</dbReference>
<feature type="region of interest" description="Disordered" evidence="1">
    <location>
        <begin position="168"/>
        <end position="201"/>
    </location>
</feature>
<protein>
    <recommendedName>
        <fullName evidence="4">DUF4283 domain-containing protein</fullName>
    </recommendedName>
</protein>
<reference evidence="2" key="1">
    <citation type="journal article" date="2023" name="Nat. Commun.">
        <title>Diploid and tetraploid genomes of Acorus and the evolution of monocots.</title>
        <authorList>
            <person name="Ma L."/>
            <person name="Liu K.W."/>
            <person name="Li Z."/>
            <person name="Hsiao Y.Y."/>
            <person name="Qi Y."/>
            <person name="Fu T."/>
            <person name="Tang G.D."/>
            <person name="Zhang D."/>
            <person name="Sun W.H."/>
            <person name="Liu D.K."/>
            <person name="Li Y."/>
            <person name="Chen G.Z."/>
            <person name="Liu X.D."/>
            <person name="Liao X.Y."/>
            <person name="Jiang Y.T."/>
            <person name="Yu X."/>
            <person name="Hao Y."/>
            <person name="Huang J."/>
            <person name="Zhao X.W."/>
            <person name="Ke S."/>
            <person name="Chen Y.Y."/>
            <person name="Wu W.L."/>
            <person name="Hsu J.L."/>
            <person name="Lin Y.F."/>
            <person name="Huang M.D."/>
            <person name="Li C.Y."/>
            <person name="Huang L."/>
            <person name="Wang Z.W."/>
            <person name="Zhao X."/>
            <person name="Zhong W.Y."/>
            <person name="Peng D.H."/>
            <person name="Ahmad S."/>
            <person name="Lan S."/>
            <person name="Zhang J.S."/>
            <person name="Tsai W.C."/>
            <person name="Van de Peer Y."/>
            <person name="Liu Z.J."/>
        </authorList>
    </citation>
    <scope>NUCLEOTIDE SEQUENCE</scope>
    <source>
        <strain evidence="2">CP</strain>
    </source>
</reference>
<feature type="region of interest" description="Disordered" evidence="1">
    <location>
        <begin position="115"/>
        <end position="150"/>
    </location>
</feature>
<dbReference type="Proteomes" id="UP001180020">
    <property type="component" value="Unassembled WGS sequence"/>
</dbReference>
<comment type="caution">
    <text evidence="2">The sequence shown here is derived from an EMBL/GenBank/DDBJ whole genome shotgun (WGS) entry which is preliminary data.</text>
</comment>
<keyword evidence="3" id="KW-1185">Reference proteome</keyword>
<dbReference type="AlphaFoldDB" id="A0AAV9E2Q5"/>
<evidence type="ECO:0008006" key="4">
    <source>
        <dbReference type="Google" id="ProtNLM"/>
    </source>
</evidence>
<evidence type="ECO:0000313" key="3">
    <source>
        <dbReference type="Proteomes" id="UP001180020"/>
    </source>
</evidence>
<dbReference type="PANTHER" id="PTHR31286">
    <property type="entry name" value="GLYCINE-RICH CELL WALL STRUCTURAL PROTEIN 1.8-LIKE"/>
    <property type="match status" value="1"/>
</dbReference>
<proteinExistence type="predicted"/>
<dbReference type="InterPro" id="IPR040256">
    <property type="entry name" value="At4g02000-like"/>
</dbReference>
<evidence type="ECO:0000256" key="1">
    <source>
        <dbReference type="SAM" id="MobiDB-lite"/>
    </source>
</evidence>
<gene>
    <name evidence="2" type="ORF">QJS10_CPA09g00955</name>
</gene>
<reference evidence="2" key="2">
    <citation type="submission" date="2023-06" db="EMBL/GenBank/DDBJ databases">
        <authorList>
            <person name="Ma L."/>
            <person name="Liu K.-W."/>
            <person name="Li Z."/>
            <person name="Hsiao Y.-Y."/>
            <person name="Qi Y."/>
            <person name="Fu T."/>
            <person name="Tang G."/>
            <person name="Zhang D."/>
            <person name="Sun W.-H."/>
            <person name="Liu D.-K."/>
            <person name="Li Y."/>
            <person name="Chen G.-Z."/>
            <person name="Liu X.-D."/>
            <person name="Liao X.-Y."/>
            <person name="Jiang Y.-T."/>
            <person name="Yu X."/>
            <person name="Hao Y."/>
            <person name="Huang J."/>
            <person name="Zhao X.-W."/>
            <person name="Ke S."/>
            <person name="Chen Y.-Y."/>
            <person name="Wu W.-L."/>
            <person name="Hsu J.-L."/>
            <person name="Lin Y.-F."/>
            <person name="Huang M.-D."/>
            <person name="Li C.-Y."/>
            <person name="Huang L."/>
            <person name="Wang Z.-W."/>
            <person name="Zhao X."/>
            <person name="Zhong W.-Y."/>
            <person name="Peng D.-H."/>
            <person name="Ahmad S."/>
            <person name="Lan S."/>
            <person name="Zhang J.-S."/>
            <person name="Tsai W.-C."/>
            <person name="Van De Peer Y."/>
            <person name="Liu Z.-J."/>
        </authorList>
    </citation>
    <scope>NUCLEOTIDE SEQUENCE</scope>
    <source>
        <strain evidence="2">CP</strain>
        <tissue evidence="2">Leaves</tissue>
    </source>
</reference>
<name>A0AAV9E2Q5_ACOCL</name>
<organism evidence="2 3">
    <name type="scientific">Acorus calamus</name>
    <name type="common">Sweet flag</name>
    <dbReference type="NCBI Taxonomy" id="4465"/>
    <lineage>
        <taxon>Eukaryota</taxon>
        <taxon>Viridiplantae</taxon>
        <taxon>Streptophyta</taxon>
        <taxon>Embryophyta</taxon>
        <taxon>Tracheophyta</taxon>
        <taxon>Spermatophyta</taxon>
        <taxon>Magnoliopsida</taxon>
        <taxon>Liliopsida</taxon>
        <taxon>Acoraceae</taxon>
        <taxon>Acorus</taxon>
    </lineage>
</organism>